<accession>A0A8W8LMV8</accession>
<dbReference type="AlphaFoldDB" id="A0A8W8LMV8"/>
<dbReference type="OMA" id="FLAYSTH"/>
<comment type="pathway">
    <text evidence="3">Protein modification; protein glycosylation.</text>
</comment>
<organism evidence="5 6">
    <name type="scientific">Magallana gigas</name>
    <name type="common">Pacific oyster</name>
    <name type="synonym">Crassostrea gigas</name>
    <dbReference type="NCBI Taxonomy" id="29159"/>
    <lineage>
        <taxon>Eukaryota</taxon>
        <taxon>Metazoa</taxon>
        <taxon>Spiralia</taxon>
        <taxon>Lophotrochozoa</taxon>
        <taxon>Mollusca</taxon>
        <taxon>Bivalvia</taxon>
        <taxon>Autobranchia</taxon>
        <taxon>Pteriomorphia</taxon>
        <taxon>Ostreida</taxon>
        <taxon>Ostreoidea</taxon>
        <taxon>Ostreidae</taxon>
        <taxon>Magallana</taxon>
    </lineage>
</organism>
<proteinExistence type="inferred from homology"/>
<feature type="signal peptide" evidence="4">
    <location>
        <begin position="1"/>
        <end position="29"/>
    </location>
</feature>
<evidence type="ECO:0000256" key="3">
    <source>
        <dbReference type="RuleBase" id="RU363129"/>
    </source>
</evidence>
<name>A0A8W8LMV8_MAGGI</name>
<dbReference type="GO" id="GO:0008107">
    <property type="term" value="F:galactoside 2-alpha-L-fucosyltransferase activity"/>
    <property type="evidence" value="ECO:0007669"/>
    <property type="project" value="InterPro"/>
</dbReference>
<evidence type="ECO:0000256" key="4">
    <source>
        <dbReference type="SAM" id="SignalP"/>
    </source>
</evidence>
<protein>
    <recommendedName>
        <fullName evidence="3">L-Fucosyltransferase</fullName>
        <ecNumber evidence="3">2.4.1.-</ecNumber>
    </recommendedName>
</protein>
<keyword evidence="3" id="KW-0325">Glycoprotein</keyword>
<keyword evidence="6" id="KW-1185">Reference proteome</keyword>
<dbReference type="Pfam" id="PF01531">
    <property type="entry name" value="Glyco_transf_11"/>
    <property type="match status" value="1"/>
</dbReference>
<dbReference type="PROSITE" id="PS51257">
    <property type="entry name" value="PROKAR_LIPOPROTEIN"/>
    <property type="match status" value="1"/>
</dbReference>
<sequence length="355" mass="41630">MIKFTKSKLGALLLLFMTACFLMQRISISQYQNRNNSNSVFLEILHPTSVHSINGQKKYEDLSPQLTTSETKPVVCMIFNGRLGNLMFKYAFLHIVSKSKNLYPILPENFELSRYFYLPEYESQEQNSRRQDCDKIKEREIERWSCSYDDKFTNLTENKAVYFHGYFQSWKYWTKYEDEIREMFTFNAEIREEASDKLLHVLSEMGYADSSDDVVVGLHSRRGDYLWKAAKEFGYVTPNETYYLNAMAYFRNKFPNQRVFFIAASNDINWLRGKLGKEENIYFLENNLPFIDMAILSLCHHVIMSSGTFGWWAGWMSRGTVVYYKHLYTPGSSFSTTFRGGDIGDFIYPGWIGLA</sequence>
<keyword evidence="4" id="KW-0732">Signal</keyword>
<keyword evidence="1 3" id="KW-0328">Glycosyltransferase</keyword>
<evidence type="ECO:0000313" key="6">
    <source>
        <dbReference type="Proteomes" id="UP000005408"/>
    </source>
</evidence>
<dbReference type="PANTHER" id="PTHR11927:SF9">
    <property type="entry name" value="L-FUCOSYLTRANSFERASE"/>
    <property type="match status" value="1"/>
</dbReference>
<dbReference type="EC" id="2.4.1.-" evidence="3"/>
<keyword evidence="2 3" id="KW-0808">Transferase</keyword>
<keyword evidence="3" id="KW-0333">Golgi apparatus</keyword>
<dbReference type="GO" id="GO:0032580">
    <property type="term" value="C:Golgi cisterna membrane"/>
    <property type="evidence" value="ECO:0007669"/>
    <property type="project" value="UniProtKB-SubCell"/>
</dbReference>
<evidence type="ECO:0000256" key="1">
    <source>
        <dbReference type="ARBA" id="ARBA00022676"/>
    </source>
</evidence>
<evidence type="ECO:0000313" key="5">
    <source>
        <dbReference type="EnsemblMetazoa" id="G28759.1:cds"/>
    </source>
</evidence>
<reference evidence="5" key="1">
    <citation type="submission" date="2022-08" db="UniProtKB">
        <authorList>
            <consortium name="EnsemblMetazoa"/>
        </authorList>
    </citation>
    <scope>IDENTIFICATION</scope>
    <source>
        <strain evidence="5">05x7-T-G4-1.051#20</strain>
    </source>
</reference>
<dbReference type="CDD" id="cd11301">
    <property type="entry name" value="Fut1_Fut2_like"/>
    <property type="match status" value="1"/>
</dbReference>
<dbReference type="OrthoDB" id="6048772at2759"/>
<dbReference type="GO" id="GO:0005975">
    <property type="term" value="P:carbohydrate metabolic process"/>
    <property type="evidence" value="ECO:0007669"/>
    <property type="project" value="InterPro"/>
</dbReference>
<keyword evidence="3" id="KW-0812">Transmembrane</keyword>
<feature type="chain" id="PRO_5036481288" description="L-Fucosyltransferase" evidence="4">
    <location>
        <begin position="30"/>
        <end position="355"/>
    </location>
</feature>
<comment type="subcellular location">
    <subcellularLocation>
        <location evidence="3">Golgi apparatus</location>
        <location evidence="3">Golgi stack membrane</location>
        <topology evidence="3">Single-pass type II membrane protein</topology>
    </subcellularLocation>
</comment>
<dbReference type="PANTHER" id="PTHR11927">
    <property type="entry name" value="GALACTOSIDE 2-L-FUCOSYLTRANSFERASE"/>
    <property type="match status" value="1"/>
</dbReference>
<evidence type="ECO:0000256" key="2">
    <source>
        <dbReference type="ARBA" id="ARBA00022679"/>
    </source>
</evidence>
<dbReference type="InterPro" id="IPR002516">
    <property type="entry name" value="Glyco_trans_11"/>
</dbReference>
<dbReference type="Proteomes" id="UP000005408">
    <property type="component" value="Unassembled WGS sequence"/>
</dbReference>
<dbReference type="EnsemblMetazoa" id="G28759.1">
    <property type="protein sequence ID" value="G28759.1:cds"/>
    <property type="gene ID" value="G28759"/>
</dbReference>
<comment type="similarity">
    <text evidence="3">Belongs to the glycosyltransferase 11 family.</text>
</comment>
<keyword evidence="3" id="KW-0735">Signal-anchor</keyword>